<keyword evidence="6" id="KW-1185">Reference proteome</keyword>
<evidence type="ECO:0000259" key="4">
    <source>
        <dbReference type="Pfam" id="PF02782"/>
    </source>
</evidence>
<reference evidence="5" key="2">
    <citation type="submission" date="2025-09" db="UniProtKB">
        <authorList>
            <consortium name="Ensembl"/>
        </authorList>
    </citation>
    <scope>IDENTIFICATION</scope>
</reference>
<proteinExistence type="predicted"/>
<evidence type="ECO:0000256" key="3">
    <source>
        <dbReference type="SAM" id="SignalP"/>
    </source>
</evidence>
<accession>A0A8C5SBE7</accession>
<dbReference type="InterPro" id="IPR043129">
    <property type="entry name" value="ATPase_NBD"/>
</dbReference>
<protein>
    <recommendedName>
        <fullName evidence="4">Carbohydrate kinase FGGY C-terminal domain-containing protein</fullName>
    </recommendedName>
</protein>
<feature type="chain" id="PRO_5034968567" description="Carbohydrate kinase FGGY C-terminal domain-containing protein" evidence="3">
    <location>
        <begin position="29"/>
        <end position="181"/>
    </location>
</feature>
<evidence type="ECO:0000313" key="5">
    <source>
        <dbReference type="Ensembl" id="ENSLLTP00000015263.1"/>
    </source>
</evidence>
<dbReference type="Gene3D" id="1.20.58.2240">
    <property type="match status" value="1"/>
</dbReference>
<dbReference type="GO" id="GO:0005737">
    <property type="term" value="C:cytoplasm"/>
    <property type="evidence" value="ECO:0007669"/>
    <property type="project" value="TreeGrafter"/>
</dbReference>
<name>A0A8C5SBE7_LATLA</name>
<keyword evidence="3" id="KW-0732">Signal</keyword>
<dbReference type="AlphaFoldDB" id="A0A8C5SBE7"/>
<dbReference type="GO" id="GO:0019150">
    <property type="term" value="F:D-ribulokinase activity"/>
    <property type="evidence" value="ECO:0007669"/>
    <property type="project" value="TreeGrafter"/>
</dbReference>
<sequence>MRIIFLSKFNSLLFFFICFSCRAQSIYAYLNGHLDLIKKSLPVGLLTVDLHVWPDFHGNRSPLADLTLKGMVVGLTLSQSLDDLALIYLATVQAIALGTRHIVETMQVAGHHINTLFMCGGLSKNPLFVQMHADIIGMPVVLAQEVESVLMGAAILGACASKDFASLQVCNHGRFKLNTTT</sequence>
<evidence type="ECO:0000256" key="2">
    <source>
        <dbReference type="ARBA" id="ARBA00022777"/>
    </source>
</evidence>
<organism evidence="5 6">
    <name type="scientific">Laticauda laticaudata</name>
    <name type="common">Blue-ringed sea krait</name>
    <name type="synonym">Blue-lipped sea krait</name>
    <dbReference type="NCBI Taxonomy" id="8630"/>
    <lineage>
        <taxon>Eukaryota</taxon>
        <taxon>Metazoa</taxon>
        <taxon>Chordata</taxon>
        <taxon>Craniata</taxon>
        <taxon>Vertebrata</taxon>
        <taxon>Euteleostomi</taxon>
        <taxon>Lepidosauria</taxon>
        <taxon>Squamata</taxon>
        <taxon>Bifurcata</taxon>
        <taxon>Unidentata</taxon>
        <taxon>Episquamata</taxon>
        <taxon>Toxicofera</taxon>
        <taxon>Serpentes</taxon>
        <taxon>Colubroidea</taxon>
        <taxon>Elapidae</taxon>
        <taxon>Laticaudinae</taxon>
        <taxon>Laticauda</taxon>
    </lineage>
</organism>
<keyword evidence="1" id="KW-0808">Transferase</keyword>
<dbReference type="Pfam" id="PF02782">
    <property type="entry name" value="FGGY_C"/>
    <property type="match status" value="1"/>
</dbReference>
<dbReference type="InterPro" id="IPR018485">
    <property type="entry name" value="FGGY_C"/>
</dbReference>
<dbReference type="SUPFAM" id="SSF53067">
    <property type="entry name" value="Actin-like ATPase domain"/>
    <property type="match status" value="1"/>
</dbReference>
<reference evidence="5" key="1">
    <citation type="submission" date="2025-08" db="UniProtKB">
        <authorList>
            <consortium name="Ensembl"/>
        </authorList>
    </citation>
    <scope>IDENTIFICATION</scope>
</reference>
<dbReference type="GO" id="GO:0019321">
    <property type="term" value="P:pentose metabolic process"/>
    <property type="evidence" value="ECO:0007669"/>
    <property type="project" value="TreeGrafter"/>
</dbReference>
<dbReference type="Proteomes" id="UP000694406">
    <property type="component" value="Unplaced"/>
</dbReference>
<evidence type="ECO:0000313" key="6">
    <source>
        <dbReference type="Proteomes" id="UP000694406"/>
    </source>
</evidence>
<dbReference type="GeneTree" id="ENSGT01000000214434"/>
<evidence type="ECO:0000256" key="1">
    <source>
        <dbReference type="ARBA" id="ARBA00022679"/>
    </source>
</evidence>
<dbReference type="PANTHER" id="PTHR43435:SF4">
    <property type="entry name" value="FGGY CARBOHYDRATE KINASE DOMAIN-CONTAINING PROTEIN"/>
    <property type="match status" value="1"/>
</dbReference>
<feature type="domain" description="Carbohydrate kinase FGGY C-terminal" evidence="4">
    <location>
        <begin position="47"/>
        <end position="160"/>
    </location>
</feature>
<keyword evidence="2" id="KW-0418">Kinase</keyword>
<dbReference type="Ensembl" id="ENSLLTT00000015859.1">
    <property type="protein sequence ID" value="ENSLLTP00000015263.1"/>
    <property type="gene ID" value="ENSLLTG00000011692.1"/>
</dbReference>
<dbReference type="PANTHER" id="PTHR43435">
    <property type="entry name" value="RIBULOKINASE"/>
    <property type="match status" value="1"/>
</dbReference>
<feature type="signal peptide" evidence="3">
    <location>
        <begin position="1"/>
        <end position="28"/>
    </location>
</feature>